<dbReference type="GO" id="GO:0000981">
    <property type="term" value="F:DNA-binding transcription factor activity, RNA polymerase II-specific"/>
    <property type="evidence" value="ECO:0007669"/>
    <property type="project" value="InterPro"/>
</dbReference>
<dbReference type="EMBL" id="JYNV01000141">
    <property type="protein sequence ID" value="KZM25078.1"/>
    <property type="molecule type" value="Genomic_DNA"/>
</dbReference>
<dbReference type="InterPro" id="IPR021858">
    <property type="entry name" value="Fun_TF"/>
</dbReference>
<dbReference type="GO" id="GO:0005634">
    <property type="term" value="C:nucleus"/>
    <property type="evidence" value="ECO:0007669"/>
    <property type="project" value="UniProtKB-SubCell"/>
</dbReference>
<dbReference type="SMART" id="SM00066">
    <property type="entry name" value="GAL4"/>
    <property type="match status" value="1"/>
</dbReference>
<protein>
    <submittedName>
        <fullName evidence="5">Sequence-specific DNA binding RNA polymerase II transcription factor</fullName>
    </submittedName>
</protein>
<feature type="region of interest" description="Disordered" evidence="3">
    <location>
        <begin position="89"/>
        <end position="180"/>
    </location>
</feature>
<accession>A0A163GZ53</accession>
<name>A0A163GZ53_DIDRA</name>
<evidence type="ECO:0000256" key="3">
    <source>
        <dbReference type="SAM" id="MobiDB-lite"/>
    </source>
</evidence>
<dbReference type="CDD" id="cd00067">
    <property type="entry name" value="GAL4"/>
    <property type="match status" value="1"/>
</dbReference>
<dbReference type="AlphaFoldDB" id="A0A163GZ53"/>
<feature type="compositionally biased region" description="Acidic residues" evidence="3">
    <location>
        <begin position="106"/>
        <end position="117"/>
    </location>
</feature>
<evidence type="ECO:0000313" key="5">
    <source>
        <dbReference type="EMBL" id="KZM25078.1"/>
    </source>
</evidence>
<dbReference type="Pfam" id="PF11951">
    <property type="entry name" value="Fungal_trans_2"/>
    <property type="match status" value="1"/>
</dbReference>
<proteinExistence type="predicted"/>
<dbReference type="InterPro" id="IPR001138">
    <property type="entry name" value="Zn2Cys6_DnaBD"/>
</dbReference>
<keyword evidence="6" id="KW-1185">Reference proteome</keyword>
<gene>
    <name evidence="5" type="ORF">ST47_g3767</name>
</gene>
<dbReference type="SUPFAM" id="SSF57701">
    <property type="entry name" value="Zn2/Cys6 DNA-binding domain"/>
    <property type="match status" value="1"/>
</dbReference>
<evidence type="ECO:0000313" key="6">
    <source>
        <dbReference type="Proteomes" id="UP000076837"/>
    </source>
</evidence>
<comment type="subcellular location">
    <subcellularLocation>
        <location evidence="1">Nucleus</location>
    </subcellularLocation>
</comment>
<sequence>MADLSQNRRTIRQHPRNDIDYCNPHNNTFDSTFNFEVQQPKMGKYRSRSGCLTCRARRVKCDEVHPVCKACSKKNRPCQWEAPHTKFKDYQPSDAQLSKPAAGDGEHDEMEVDETDDGASQASRSTTPSDRPGAPLDSASRSTNDPLPNDSVGIFSPGSPSSLEGPRTTSSISVASLLRNPLPERGTRRYSREAVSLSQREARLVHHYSEHLGRWLDCTDATRQFTLGVPEKVRYCPVLCHAVLSFAARHQREDAAADAAYQRCIALIIDRLNEPAASHDETLLCAIVILRFYEQLNVPSSTGSDAGQHLAGSSAILRASQGNHYVDPSAPTLREAAFWVYVRQCLYTATINQQPPDIDFSLQLHPTPGSMQDSHPLARLRLETAWANQMTWNTALIVNFCFEADPSMERNSRIDRWHELWDLVQKWAQDRPGGFDTIWHGPAGEDGNSCFPQMWFTADWHAVAFGLYHFSCIMLLSFKPGPRFAIRNVGRLSSTDRQILEHARAICGSCKSTPEIVQLSIILCHTIFIWGPLVTDLRERDEVLQLLLDFESNSVWPTTWIINALRAEWGMSVG</sequence>
<dbReference type="Pfam" id="PF00172">
    <property type="entry name" value="Zn_clus"/>
    <property type="match status" value="1"/>
</dbReference>
<dbReference type="GO" id="GO:0045944">
    <property type="term" value="P:positive regulation of transcription by RNA polymerase II"/>
    <property type="evidence" value="ECO:0007669"/>
    <property type="project" value="TreeGrafter"/>
</dbReference>
<dbReference type="InterPro" id="IPR036864">
    <property type="entry name" value="Zn2-C6_fun-type_DNA-bd_sf"/>
</dbReference>
<dbReference type="Proteomes" id="UP000076837">
    <property type="component" value="Unassembled WGS sequence"/>
</dbReference>
<dbReference type="PROSITE" id="PS50048">
    <property type="entry name" value="ZN2_CY6_FUNGAL_2"/>
    <property type="match status" value="1"/>
</dbReference>
<dbReference type="PROSITE" id="PS00463">
    <property type="entry name" value="ZN2_CY6_FUNGAL_1"/>
    <property type="match status" value="1"/>
</dbReference>
<dbReference type="PANTHER" id="PTHR37534:SF25">
    <property type="entry name" value="ZN(II)2CYS6 TRANSCRIPTION FACTOR (EUROFUNG)"/>
    <property type="match status" value="1"/>
</dbReference>
<dbReference type="PANTHER" id="PTHR37534">
    <property type="entry name" value="TRANSCRIPTIONAL ACTIVATOR PROTEIN UGA3"/>
    <property type="match status" value="1"/>
</dbReference>
<keyword evidence="2" id="KW-0539">Nucleus</keyword>
<evidence type="ECO:0000259" key="4">
    <source>
        <dbReference type="PROSITE" id="PS50048"/>
    </source>
</evidence>
<feature type="compositionally biased region" description="Polar residues" evidence="3">
    <location>
        <begin position="118"/>
        <end position="129"/>
    </location>
</feature>
<dbReference type="Gene3D" id="4.10.240.10">
    <property type="entry name" value="Zn(2)-C6 fungal-type DNA-binding domain"/>
    <property type="match status" value="1"/>
</dbReference>
<comment type="caution">
    <text evidence="5">The sequence shown here is derived from an EMBL/GenBank/DDBJ whole genome shotgun (WGS) entry which is preliminary data.</text>
</comment>
<evidence type="ECO:0000256" key="1">
    <source>
        <dbReference type="ARBA" id="ARBA00004123"/>
    </source>
</evidence>
<reference evidence="5 6" key="1">
    <citation type="journal article" date="2016" name="Sci. Rep.">
        <title>Draft genome sequencing and secretome analysis of fungal phytopathogen Ascochyta rabiei provides insight into the necrotrophic effector repertoire.</title>
        <authorList>
            <person name="Verma S."/>
            <person name="Gazara R.K."/>
            <person name="Nizam S."/>
            <person name="Parween S."/>
            <person name="Chattopadhyay D."/>
            <person name="Verma P.K."/>
        </authorList>
    </citation>
    <scope>NUCLEOTIDE SEQUENCE [LARGE SCALE GENOMIC DNA]</scope>
    <source>
        <strain evidence="5 6">ArDII</strain>
    </source>
</reference>
<evidence type="ECO:0000256" key="2">
    <source>
        <dbReference type="ARBA" id="ARBA00023242"/>
    </source>
</evidence>
<dbReference type="GO" id="GO:0008270">
    <property type="term" value="F:zinc ion binding"/>
    <property type="evidence" value="ECO:0007669"/>
    <property type="project" value="InterPro"/>
</dbReference>
<dbReference type="STRING" id="5454.A0A163GZ53"/>
<dbReference type="GO" id="GO:0000976">
    <property type="term" value="F:transcription cis-regulatory region binding"/>
    <property type="evidence" value="ECO:0007669"/>
    <property type="project" value="TreeGrafter"/>
</dbReference>
<organism evidence="5 6">
    <name type="scientific">Didymella rabiei</name>
    <name type="common">Chickpea ascochyta blight fungus</name>
    <name type="synonym">Mycosphaerella rabiei</name>
    <dbReference type="NCBI Taxonomy" id="5454"/>
    <lineage>
        <taxon>Eukaryota</taxon>
        <taxon>Fungi</taxon>
        <taxon>Dikarya</taxon>
        <taxon>Ascomycota</taxon>
        <taxon>Pezizomycotina</taxon>
        <taxon>Dothideomycetes</taxon>
        <taxon>Pleosporomycetidae</taxon>
        <taxon>Pleosporales</taxon>
        <taxon>Pleosporineae</taxon>
        <taxon>Didymellaceae</taxon>
        <taxon>Ascochyta</taxon>
    </lineage>
</organism>
<feature type="domain" description="Zn(2)-C6 fungal-type" evidence="4">
    <location>
        <begin position="50"/>
        <end position="80"/>
    </location>
</feature>
<feature type="compositionally biased region" description="Polar residues" evidence="3">
    <location>
        <begin position="158"/>
        <end position="174"/>
    </location>
</feature>